<name>A0A317CGY3_9GAMM</name>
<dbReference type="SFLD" id="SFLDG01142">
    <property type="entry name" value="C2.B.2:_Mannosyl-3-phosphoglyc"/>
    <property type="match status" value="1"/>
</dbReference>
<dbReference type="AlphaFoldDB" id="A0A317CGY3"/>
<dbReference type="GO" id="GO:0000287">
    <property type="term" value="F:magnesium ion binding"/>
    <property type="evidence" value="ECO:0007669"/>
    <property type="project" value="TreeGrafter"/>
</dbReference>
<dbReference type="Gene3D" id="3.40.50.1000">
    <property type="entry name" value="HAD superfamily/HAD-like"/>
    <property type="match status" value="1"/>
</dbReference>
<keyword evidence="1" id="KW-0479">Metal-binding</keyword>
<sequence length="273" mass="30372">MLVILGSSHRQRSKRMRKNYIVFTDLDGTLLDHHDYSHAAAQTALDRLSLLDIPVILNSSKTLSELEFIARDLNLNSPRIAENGSLVAYPDTGKMHVFGADYSQICQQLVDLRERHDYCFKGFSDWSAQQIAEITGLSVEAAERAGSRLASEPLLWQDDEALLKPFREQLASAGLSLKRGGRFWHVMGNADKVHAMNYLKQEYSKGDDTPVVIALGDGPNDRDMLAAADIAIIVYNPDGVNIDIPDREDQRVIRTELPGPQGWGATINALLDE</sequence>
<dbReference type="GO" id="GO:0005829">
    <property type="term" value="C:cytosol"/>
    <property type="evidence" value="ECO:0007669"/>
    <property type="project" value="TreeGrafter"/>
</dbReference>
<dbReference type="OrthoDB" id="455474at2"/>
<dbReference type="PANTHER" id="PTHR10000">
    <property type="entry name" value="PHOSPHOSERINE PHOSPHATASE"/>
    <property type="match status" value="1"/>
</dbReference>
<dbReference type="Gene3D" id="3.30.980.20">
    <property type="entry name" value="Putative mannosyl-3-phosphoglycerate phosphatase, domain 2"/>
    <property type="match status" value="1"/>
</dbReference>
<dbReference type="Proteomes" id="UP000245539">
    <property type="component" value="Unassembled WGS sequence"/>
</dbReference>
<dbReference type="InterPro" id="IPR036412">
    <property type="entry name" value="HAD-like_sf"/>
</dbReference>
<protein>
    <recommendedName>
        <fullName evidence="6">Mannosyl-3-phosphoglycerate phosphatase</fullName>
    </recommendedName>
</protein>
<dbReference type="SFLD" id="SFLDS00003">
    <property type="entry name" value="Haloacid_Dehalogenase"/>
    <property type="match status" value="1"/>
</dbReference>
<accession>A0A317CGY3</accession>
<evidence type="ECO:0000313" key="4">
    <source>
        <dbReference type="EMBL" id="PWQ95502.1"/>
    </source>
</evidence>
<dbReference type="EMBL" id="QGKM01000045">
    <property type="protein sequence ID" value="PWQ95502.1"/>
    <property type="molecule type" value="Genomic_DNA"/>
</dbReference>
<evidence type="ECO:0000313" key="5">
    <source>
        <dbReference type="Proteomes" id="UP000245539"/>
    </source>
</evidence>
<dbReference type="NCBIfam" id="TIGR01484">
    <property type="entry name" value="HAD-SF-IIB"/>
    <property type="match status" value="1"/>
</dbReference>
<dbReference type="SFLD" id="SFLDG01140">
    <property type="entry name" value="C2.B:_Phosphomannomutase_and_P"/>
    <property type="match status" value="1"/>
</dbReference>
<proteinExistence type="predicted"/>
<evidence type="ECO:0000256" key="3">
    <source>
        <dbReference type="ARBA" id="ARBA00022842"/>
    </source>
</evidence>
<keyword evidence="2" id="KW-0378">Hydrolase</keyword>
<dbReference type="InterPro" id="IPR006379">
    <property type="entry name" value="HAD-SF_hydro_IIB"/>
</dbReference>
<evidence type="ECO:0000256" key="2">
    <source>
        <dbReference type="ARBA" id="ARBA00022801"/>
    </source>
</evidence>
<comment type="caution">
    <text evidence="4">The sequence shown here is derived from an EMBL/GenBank/DDBJ whole genome shotgun (WGS) entry which is preliminary data.</text>
</comment>
<dbReference type="GO" id="GO:0051479">
    <property type="term" value="P:mannosylglycerate biosynthetic process"/>
    <property type="evidence" value="ECO:0007669"/>
    <property type="project" value="InterPro"/>
</dbReference>
<dbReference type="InterPro" id="IPR006381">
    <property type="entry name" value="HAD-SF-IIB-MPGP"/>
</dbReference>
<dbReference type="GO" id="GO:0050531">
    <property type="term" value="F:mannosyl-3-phosphoglycerate phosphatase activity"/>
    <property type="evidence" value="ECO:0007669"/>
    <property type="project" value="InterPro"/>
</dbReference>
<dbReference type="PANTHER" id="PTHR10000:SF8">
    <property type="entry name" value="HAD SUPERFAMILY HYDROLASE-LIKE, TYPE 3"/>
    <property type="match status" value="1"/>
</dbReference>
<evidence type="ECO:0000256" key="1">
    <source>
        <dbReference type="ARBA" id="ARBA00022723"/>
    </source>
</evidence>
<evidence type="ECO:0008006" key="6">
    <source>
        <dbReference type="Google" id="ProtNLM"/>
    </source>
</evidence>
<dbReference type="NCBIfam" id="TIGR01486">
    <property type="entry name" value="HAD-SF-IIB-MPGP"/>
    <property type="match status" value="1"/>
</dbReference>
<organism evidence="4 5">
    <name type="scientific">Leucothrix pacifica</name>
    <dbReference type="NCBI Taxonomy" id="1247513"/>
    <lineage>
        <taxon>Bacteria</taxon>
        <taxon>Pseudomonadati</taxon>
        <taxon>Pseudomonadota</taxon>
        <taxon>Gammaproteobacteria</taxon>
        <taxon>Thiotrichales</taxon>
        <taxon>Thiotrichaceae</taxon>
        <taxon>Leucothrix</taxon>
    </lineage>
</organism>
<keyword evidence="3" id="KW-0460">Magnesium</keyword>
<reference evidence="4 5" key="1">
    <citation type="submission" date="2018-05" db="EMBL/GenBank/DDBJ databases">
        <title>Leucothrix arctica sp. nov., isolated from Arctic seawater.</title>
        <authorList>
            <person name="Choi A."/>
            <person name="Baek K."/>
        </authorList>
    </citation>
    <scope>NUCLEOTIDE SEQUENCE [LARGE SCALE GENOMIC DNA]</scope>
    <source>
        <strain evidence="4 5">JCM 18388</strain>
    </source>
</reference>
<dbReference type="SUPFAM" id="SSF56784">
    <property type="entry name" value="HAD-like"/>
    <property type="match status" value="1"/>
</dbReference>
<dbReference type="Pfam" id="PF08282">
    <property type="entry name" value="Hydrolase_3"/>
    <property type="match status" value="2"/>
</dbReference>
<gene>
    <name evidence="4" type="ORF">DKW60_14910</name>
</gene>
<dbReference type="InterPro" id="IPR023214">
    <property type="entry name" value="HAD_sf"/>
</dbReference>
<keyword evidence="5" id="KW-1185">Reference proteome</keyword>